<dbReference type="Gene3D" id="3.30.470.20">
    <property type="entry name" value="ATP-grasp fold, B domain"/>
    <property type="match status" value="1"/>
</dbReference>
<dbReference type="InterPro" id="IPR051549">
    <property type="entry name" value="PEP_Utilizing_Enz"/>
</dbReference>
<evidence type="ECO:0000259" key="2">
    <source>
        <dbReference type="Pfam" id="PF00391"/>
    </source>
</evidence>
<feature type="domain" description="PEP-utilising enzyme mobile" evidence="2">
    <location>
        <begin position="334"/>
        <end position="404"/>
    </location>
</feature>
<dbReference type="SUPFAM" id="SSF52009">
    <property type="entry name" value="Phosphohistidine domain"/>
    <property type="match status" value="1"/>
</dbReference>
<dbReference type="InterPro" id="IPR002192">
    <property type="entry name" value="PPDK_AMP/ATP-bd"/>
</dbReference>
<keyword evidence="4" id="KW-0418">Kinase</keyword>
<name>A0A4U3M5D3_9ACTN</name>
<evidence type="ECO:0000313" key="5">
    <source>
        <dbReference type="Proteomes" id="UP000305836"/>
    </source>
</evidence>
<dbReference type="Gene3D" id="3.50.30.10">
    <property type="entry name" value="Phosphohistidine domain"/>
    <property type="match status" value="1"/>
</dbReference>
<dbReference type="EMBL" id="SZPZ01000001">
    <property type="protein sequence ID" value="TKK82586.1"/>
    <property type="molecule type" value="Genomic_DNA"/>
</dbReference>
<dbReference type="InterPro" id="IPR013815">
    <property type="entry name" value="ATP_grasp_subdomain_1"/>
</dbReference>
<dbReference type="Pfam" id="PF01326">
    <property type="entry name" value="PPDK_N"/>
    <property type="match status" value="1"/>
</dbReference>
<feature type="compositionally biased region" description="Low complexity" evidence="1">
    <location>
        <begin position="294"/>
        <end position="311"/>
    </location>
</feature>
<dbReference type="OrthoDB" id="9765468at2"/>
<organism evidence="4 5">
    <name type="scientific">Kribbella jiaozuonensis</name>
    <dbReference type="NCBI Taxonomy" id="2575441"/>
    <lineage>
        <taxon>Bacteria</taxon>
        <taxon>Bacillati</taxon>
        <taxon>Actinomycetota</taxon>
        <taxon>Actinomycetes</taxon>
        <taxon>Propionibacteriales</taxon>
        <taxon>Kribbellaceae</taxon>
        <taxon>Kribbella</taxon>
    </lineage>
</organism>
<reference evidence="4 5" key="1">
    <citation type="submission" date="2019-04" db="EMBL/GenBank/DDBJ databases">
        <title>Kribbella sp. NEAU-THZ 27 nov., a novel actinomycete isolated from soil.</title>
        <authorList>
            <person name="Duan L."/>
        </authorList>
    </citation>
    <scope>NUCLEOTIDE SEQUENCE [LARGE SCALE GENOMIC DNA]</scope>
    <source>
        <strain evidence="5">NEAU-THZ27</strain>
    </source>
</reference>
<feature type="compositionally biased region" description="Polar residues" evidence="1">
    <location>
        <begin position="281"/>
        <end position="293"/>
    </location>
</feature>
<dbReference type="Pfam" id="PF00391">
    <property type="entry name" value="PEP-utilizers"/>
    <property type="match status" value="1"/>
</dbReference>
<gene>
    <name evidence="4" type="ORF">FDA38_07350</name>
</gene>
<feature type="region of interest" description="Disordered" evidence="1">
    <location>
        <begin position="273"/>
        <end position="319"/>
    </location>
</feature>
<accession>A0A4U3M5D3</accession>
<sequence>MLSIFCCQRFVDREAVVLVPLAEATADLCGGKAGGLGALIRAGLPVPDGVVVPRGAVADELGRWLERMGDPLVAVRSSAANEDTALTSAAGQHDSFLGVRGLAAVLDAVQACRESVWSPRAVAYRNGFEPPPMAVIVQLQLDSDVSGVMFTADDAITIEASWGLGPSVVEGRVTPDRYEVADGTVTRTLADKQTTLTLSGVHQVPVPRRRSATLSDATARQLAHLGQQAAAALGAPQDLEWAIADGIPWLLQSRPITAKPRAIPATVAPATRTVAPATRTSALGTSTGAPATRTSALGTSTGAPGTLTGTPGSHGTASGPARIVHGPADFPHVRPGDILICPYTDPAWTPLLAIAAGVITEQGGLLSHAAIIARERHIPAVLAVPDATTKLPNNTGITINGTTGTISVTEGNEPGSYLAPDHSSD</sequence>
<evidence type="ECO:0000259" key="3">
    <source>
        <dbReference type="Pfam" id="PF01326"/>
    </source>
</evidence>
<feature type="domain" description="Pyruvate phosphate dikinase AMP/ATP-binding" evidence="3">
    <location>
        <begin position="60"/>
        <end position="264"/>
    </location>
</feature>
<keyword evidence="4" id="KW-0670">Pyruvate</keyword>
<evidence type="ECO:0000313" key="4">
    <source>
        <dbReference type="EMBL" id="TKK82586.1"/>
    </source>
</evidence>
<dbReference type="PANTHER" id="PTHR43615:SF1">
    <property type="entry name" value="PPDK_N DOMAIN-CONTAINING PROTEIN"/>
    <property type="match status" value="1"/>
</dbReference>
<evidence type="ECO:0000256" key="1">
    <source>
        <dbReference type="SAM" id="MobiDB-lite"/>
    </source>
</evidence>
<dbReference type="Proteomes" id="UP000305836">
    <property type="component" value="Unassembled WGS sequence"/>
</dbReference>
<dbReference type="InterPro" id="IPR008279">
    <property type="entry name" value="PEP-util_enz_mobile_dom"/>
</dbReference>
<keyword evidence="5" id="KW-1185">Reference proteome</keyword>
<feature type="region of interest" description="Disordered" evidence="1">
    <location>
        <begin position="404"/>
        <end position="425"/>
    </location>
</feature>
<protein>
    <submittedName>
        <fullName evidence="4">Pyruvate, phosphate dikinase</fullName>
    </submittedName>
</protein>
<dbReference type="InterPro" id="IPR036637">
    <property type="entry name" value="Phosphohistidine_dom_sf"/>
</dbReference>
<proteinExistence type="predicted"/>
<dbReference type="GO" id="GO:0005524">
    <property type="term" value="F:ATP binding"/>
    <property type="evidence" value="ECO:0007669"/>
    <property type="project" value="InterPro"/>
</dbReference>
<dbReference type="GO" id="GO:0016301">
    <property type="term" value="F:kinase activity"/>
    <property type="evidence" value="ECO:0007669"/>
    <property type="project" value="UniProtKB-KW"/>
</dbReference>
<dbReference type="SUPFAM" id="SSF56059">
    <property type="entry name" value="Glutathione synthetase ATP-binding domain-like"/>
    <property type="match status" value="1"/>
</dbReference>
<keyword evidence="4" id="KW-0808">Transferase</keyword>
<dbReference type="PANTHER" id="PTHR43615">
    <property type="entry name" value="PHOSPHOENOLPYRUVATE SYNTHASE-RELATED"/>
    <property type="match status" value="1"/>
</dbReference>
<dbReference type="AlphaFoldDB" id="A0A4U3M5D3"/>
<comment type="caution">
    <text evidence="4">The sequence shown here is derived from an EMBL/GenBank/DDBJ whole genome shotgun (WGS) entry which is preliminary data.</text>
</comment>
<dbReference type="Gene3D" id="3.30.1490.20">
    <property type="entry name" value="ATP-grasp fold, A domain"/>
    <property type="match status" value="2"/>
</dbReference>